<gene>
    <name evidence="4" type="ORF">FSARC_2776</name>
</gene>
<organism evidence="4 5">
    <name type="scientific">Fusarium sarcochroum</name>
    <dbReference type="NCBI Taxonomy" id="1208366"/>
    <lineage>
        <taxon>Eukaryota</taxon>
        <taxon>Fungi</taxon>
        <taxon>Dikarya</taxon>
        <taxon>Ascomycota</taxon>
        <taxon>Pezizomycotina</taxon>
        <taxon>Sordariomycetes</taxon>
        <taxon>Hypocreomycetidae</taxon>
        <taxon>Hypocreales</taxon>
        <taxon>Nectriaceae</taxon>
        <taxon>Fusarium</taxon>
        <taxon>Fusarium lateritium species complex</taxon>
    </lineage>
</organism>
<feature type="region of interest" description="Disordered" evidence="2">
    <location>
        <begin position="1"/>
        <end position="44"/>
    </location>
</feature>
<reference evidence="4" key="1">
    <citation type="journal article" date="2020" name="BMC Genomics">
        <title>Correction to: Identification and distribution of gene clusters required for synthesis of sphingolipid metabolism inhibitors in diverse species of the filamentous fungus Fusarium.</title>
        <authorList>
            <person name="Kim H.S."/>
            <person name="Lohmar J.M."/>
            <person name="Busman M."/>
            <person name="Brown D.W."/>
            <person name="Naumann T.A."/>
            <person name="Divon H.H."/>
            <person name="Lysoe E."/>
            <person name="Uhlig S."/>
            <person name="Proctor R.H."/>
        </authorList>
    </citation>
    <scope>NUCLEOTIDE SEQUENCE</scope>
    <source>
        <strain evidence="4">NRRL 20472</strain>
    </source>
</reference>
<reference evidence="4" key="2">
    <citation type="submission" date="2020-05" db="EMBL/GenBank/DDBJ databases">
        <authorList>
            <person name="Kim H.-S."/>
            <person name="Proctor R.H."/>
            <person name="Brown D.W."/>
        </authorList>
    </citation>
    <scope>NUCLEOTIDE SEQUENCE</scope>
    <source>
        <strain evidence="4">NRRL 20472</strain>
    </source>
</reference>
<dbReference type="PROSITE" id="PS50089">
    <property type="entry name" value="ZF_RING_2"/>
    <property type="match status" value="1"/>
</dbReference>
<name>A0A8H4U614_9HYPO</name>
<dbReference type="Gene3D" id="3.30.40.10">
    <property type="entry name" value="Zinc/RING finger domain, C3HC4 (zinc finger)"/>
    <property type="match status" value="1"/>
</dbReference>
<dbReference type="CDD" id="cd16449">
    <property type="entry name" value="RING-HC"/>
    <property type="match status" value="1"/>
</dbReference>
<dbReference type="EMBL" id="JABEXW010000135">
    <property type="protein sequence ID" value="KAF4970179.1"/>
    <property type="molecule type" value="Genomic_DNA"/>
</dbReference>
<keyword evidence="1" id="KW-0479">Metal-binding</keyword>
<keyword evidence="1" id="KW-0862">Zinc</keyword>
<dbReference type="SUPFAM" id="SSF57850">
    <property type="entry name" value="RING/U-box"/>
    <property type="match status" value="1"/>
</dbReference>
<evidence type="ECO:0000259" key="3">
    <source>
        <dbReference type="PROSITE" id="PS50089"/>
    </source>
</evidence>
<feature type="domain" description="RING-type" evidence="3">
    <location>
        <begin position="74"/>
        <end position="132"/>
    </location>
</feature>
<accession>A0A8H4U614</accession>
<comment type="caution">
    <text evidence="4">The sequence shown here is derived from an EMBL/GenBank/DDBJ whole genome shotgun (WGS) entry which is preliminary data.</text>
</comment>
<evidence type="ECO:0000256" key="1">
    <source>
        <dbReference type="PROSITE-ProRule" id="PRU00175"/>
    </source>
</evidence>
<feature type="compositionally biased region" description="Basic and acidic residues" evidence="2">
    <location>
        <begin position="12"/>
        <end position="27"/>
    </location>
</feature>
<dbReference type="AlphaFoldDB" id="A0A8H4U614"/>
<protein>
    <recommendedName>
        <fullName evidence="3">RING-type domain-containing protein</fullName>
    </recommendedName>
</protein>
<proteinExistence type="predicted"/>
<dbReference type="InterPro" id="IPR013083">
    <property type="entry name" value="Znf_RING/FYVE/PHD"/>
</dbReference>
<keyword evidence="5" id="KW-1185">Reference proteome</keyword>
<evidence type="ECO:0000313" key="5">
    <source>
        <dbReference type="Proteomes" id="UP000622797"/>
    </source>
</evidence>
<keyword evidence="1" id="KW-0863">Zinc-finger</keyword>
<dbReference type="OrthoDB" id="5100092at2759"/>
<dbReference type="InterPro" id="IPR001841">
    <property type="entry name" value="Znf_RING"/>
</dbReference>
<dbReference type="Pfam" id="PF14634">
    <property type="entry name" value="zf-RING_5"/>
    <property type="match status" value="1"/>
</dbReference>
<dbReference type="GO" id="GO:0008270">
    <property type="term" value="F:zinc ion binding"/>
    <property type="evidence" value="ECO:0007669"/>
    <property type="project" value="UniProtKB-KW"/>
</dbReference>
<dbReference type="Proteomes" id="UP000622797">
    <property type="component" value="Unassembled WGS sequence"/>
</dbReference>
<evidence type="ECO:0000256" key="2">
    <source>
        <dbReference type="SAM" id="MobiDB-lite"/>
    </source>
</evidence>
<sequence length="200" mass="22672">MDNHPSGLGHAHGQEDPDREPEVHDNNDNNEPANDEAADNQPAQEFTEEYFWPILRKHALGKADPNDRPVKGICPICYDQVSIAGLPRPAEKGKECLIAPCGHIMCYECWPQKEYEDNGVDRAGQRKCPVCRLLIECECCGRGVIKERAPEYSCDAEDVDSVPRMIPETDIVYVPLCCECADHYIDGWWFKPRRPHPEVN</sequence>
<dbReference type="SMART" id="SM00184">
    <property type="entry name" value="RING"/>
    <property type="match status" value="1"/>
</dbReference>
<evidence type="ECO:0000313" key="4">
    <source>
        <dbReference type="EMBL" id="KAF4970179.1"/>
    </source>
</evidence>